<feature type="transmembrane region" description="Helical" evidence="9">
    <location>
        <begin position="511"/>
        <end position="533"/>
    </location>
</feature>
<evidence type="ECO:0000256" key="5">
    <source>
        <dbReference type="ARBA" id="ARBA00022984"/>
    </source>
</evidence>
<feature type="transmembrane region" description="Helical" evidence="9">
    <location>
        <begin position="430"/>
        <end position="449"/>
    </location>
</feature>
<reference evidence="10 12" key="1">
    <citation type="journal article" date="2019" name="Nat. Med.">
        <title>A library of human gut bacterial isolates paired with longitudinal multiomics data enables mechanistic microbiome research.</title>
        <authorList>
            <person name="Poyet M."/>
            <person name="Groussin M."/>
            <person name="Gibbons S.M."/>
            <person name="Avila-Pacheco J."/>
            <person name="Jiang X."/>
            <person name="Kearney S.M."/>
            <person name="Perrotta A.R."/>
            <person name="Berdy B."/>
            <person name="Zhao S."/>
            <person name="Lieberman T.D."/>
            <person name="Swanson P.K."/>
            <person name="Smith M."/>
            <person name="Roesemann S."/>
            <person name="Alexander J.E."/>
            <person name="Rich S.A."/>
            <person name="Livny J."/>
            <person name="Vlamakis H."/>
            <person name="Clish C."/>
            <person name="Bullock K."/>
            <person name="Deik A."/>
            <person name="Scott J."/>
            <person name="Pierce K.A."/>
            <person name="Xavier R.J."/>
            <person name="Alm E.J."/>
        </authorList>
    </citation>
    <scope>NUCLEOTIDE SEQUENCE [LARGE SCALE GENOMIC DNA]</scope>
    <source>
        <strain evidence="10 12">BIOML-A2</strain>
    </source>
</reference>
<feature type="compositionally biased region" description="Polar residues" evidence="8">
    <location>
        <begin position="567"/>
        <end position="576"/>
    </location>
</feature>
<feature type="compositionally biased region" description="Low complexity" evidence="8">
    <location>
        <begin position="1080"/>
        <end position="1101"/>
    </location>
</feature>
<dbReference type="GO" id="GO:0015648">
    <property type="term" value="F:lipid-linked peptidoglycan transporter activity"/>
    <property type="evidence" value="ECO:0007669"/>
    <property type="project" value="TreeGrafter"/>
</dbReference>
<feature type="transmembrane region" description="Helical" evidence="9">
    <location>
        <begin position="336"/>
        <end position="362"/>
    </location>
</feature>
<dbReference type="RefSeq" id="WP_129879638.1">
    <property type="nucleotide sequence ID" value="NZ_CACRSP010000009.1"/>
</dbReference>
<feature type="transmembrane region" description="Helical" evidence="9">
    <location>
        <begin position="368"/>
        <end position="390"/>
    </location>
</feature>
<organism evidence="11">
    <name type="scientific">Bifidobacterium dentium</name>
    <dbReference type="NCBI Taxonomy" id="1689"/>
    <lineage>
        <taxon>Bacteria</taxon>
        <taxon>Bacillati</taxon>
        <taxon>Actinomycetota</taxon>
        <taxon>Actinomycetes</taxon>
        <taxon>Bifidobacteriales</taxon>
        <taxon>Bifidobacteriaceae</taxon>
        <taxon>Bifidobacterium</taxon>
    </lineage>
</organism>
<sequence>MSSSVGRNSLIMASGTAASRVTGQIRTILLAWALGTTGYAANAYQAGSMIPQVIYTLVSGGIFNAVLVPQIVRTLKDKDAETKLNKLITLSITMLLGVTLLMAVCTPLLTKLYVNGGPDTMALANAFTLWCMPQIFFYGLYTVIGQILAAKDHFVTYAWSSVGANVISCIGFGAFIALFGRASEQPVGFWSSDKILLTAGTWTIGVAFQALILFVPLTRIGLRYRPKFGIRGIGLRSMGPVAAWSLGIVGVDQIVNVILTRIATSAPYRAHQLYGMNQLDVAGNATYQNAYTIYMLPYSLIAVSIATAIFPKISKAVADGNIGEARNDLSSALRNLNLIMCFLATAFIVLPLPIVLALLPSVSVREALLISAPLMALGIGLPYASSYLVIQRTFYAFEDGKHPFIFMAITMGFQALALIVGAALLPPTQWIVLIGAVITVSFILPYPLLMRMLRTRFAGNIDGSRILRAYAKATLAEIVAAAVGLLCRNAVYTLVGAHIGRDDGSMNWGQAVLAAILLTIIITAVYLAVLWALRSEELTSVIAMVTSRIPGMRTTSPDGRISPVPATGSTRTNTPITEPKEPMKPQLGDTVSNRYVLVSPLREETGLQVWKASDHVLARDCQLFIVNSKKALADVNAAASMLAISHDSHFTPVLQLQHVDDVALVITQLDSGISLSDYLSSPAVQPLSYEAMRSILGEVLEALRVLQQNNLTHFSISTDTVRLTRNGVQIADAPVSIMLADMSRVQSADGREQLAIRQIAALLYAMLTRKPSTLATDFNLSALSQDTPMEFRVICKRGLELQEEDGVPTIPMATLAELDALLDHYQPLQALTGSDIALPSTDSQCSIVNVPVLQILDEDTIALPDKLVSSGSIPELNFEAPEPHTDLSDSKEAIAKGMAATSGAVKALWANSKAVLSEEDIDGVVDDAATQFSFPITVTADSISDDTDAESQLEKTGRIPVIGADGQIIQPGEESQRALEAERAAIDAAYAAGNAPVPPSFAPKNPPTEDDSSDVADATLFGKVKTKVVAIIIAVIVVAVALGFAIHGLTKNTSTGTSAGTSASAWPEMNLDDVPFGTETTQPSDDSSSAADADASPSATKKATKQAEDKVITTDKKAKKVPDPKQPENNTPYEIDNRQFVSNPDGQQGYGYYVHLSQPHDVYRLVIKIRSSGGQGYVRVNTTSNPTQGEQVAQFEFDASGTTDVKFDRTVNTQDILLWVPLDSLPGNQLYIDSFQVF</sequence>
<feature type="transmembrane region" description="Helical" evidence="9">
    <location>
        <begin position="53"/>
        <end position="75"/>
    </location>
</feature>
<dbReference type="InterPro" id="IPR004268">
    <property type="entry name" value="MurJ"/>
</dbReference>
<feature type="transmembrane region" description="Helical" evidence="9">
    <location>
        <begin position="156"/>
        <end position="179"/>
    </location>
</feature>
<evidence type="ECO:0000313" key="10">
    <source>
        <dbReference type="EMBL" id="KAB7461584.1"/>
    </source>
</evidence>
<dbReference type="PANTHER" id="PTHR47019">
    <property type="entry name" value="LIPID II FLIPPASE MURJ"/>
    <property type="match status" value="1"/>
</dbReference>
<dbReference type="PANTHER" id="PTHR47019:SF1">
    <property type="entry name" value="LIPID II FLIPPASE MURJ"/>
    <property type="match status" value="1"/>
</dbReference>
<keyword evidence="5" id="KW-0573">Peptidoglycan synthesis</keyword>
<evidence type="ECO:0000256" key="1">
    <source>
        <dbReference type="ARBA" id="ARBA00004651"/>
    </source>
</evidence>
<dbReference type="Proteomes" id="UP000429211">
    <property type="component" value="Unassembled WGS sequence"/>
</dbReference>
<feature type="transmembrane region" description="Helical" evidence="9">
    <location>
        <begin position="291"/>
        <end position="310"/>
    </location>
</feature>
<comment type="subcellular location">
    <subcellularLocation>
        <location evidence="1">Cell membrane</location>
        <topology evidence="1">Multi-pass membrane protein</topology>
    </subcellularLocation>
</comment>
<feature type="compositionally biased region" description="Low complexity" evidence="8">
    <location>
        <begin position="1053"/>
        <end position="1065"/>
    </location>
</feature>
<feature type="region of interest" description="Disordered" evidence="8">
    <location>
        <begin position="554"/>
        <end position="585"/>
    </location>
</feature>
<keyword evidence="3 9" id="KW-0812">Transmembrane</keyword>
<evidence type="ECO:0000256" key="7">
    <source>
        <dbReference type="ARBA" id="ARBA00023136"/>
    </source>
</evidence>
<accession>A0A6N2UDR5</accession>
<reference evidence="11" key="2">
    <citation type="submission" date="2019-11" db="EMBL/GenBank/DDBJ databases">
        <authorList>
            <person name="Feng L."/>
        </authorList>
    </citation>
    <scope>NUCLEOTIDE SEQUENCE</scope>
    <source>
        <strain evidence="11">BdentiumLFYP24</strain>
    </source>
</reference>
<dbReference type="GO" id="GO:0008360">
    <property type="term" value="P:regulation of cell shape"/>
    <property type="evidence" value="ECO:0007669"/>
    <property type="project" value="UniProtKB-KW"/>
</dbReference>
<evidence type="ECO:0000256" key="4">
    <source>
        <dbReference type="ARBA" id="ARBA00022960"/>
    </source>
</evidence>
<dbReference type="EMBL" id="WDPD01000003">
    <property type="protein sequence ID" value="KAB7461584.1"/>
    <property type="molecule type" value="Genomic_DNA"/>
</dbReference>
<evidence type="ECO:0000256" key="9">
    <source>
        <dbReference type="SAM" id="Phobius"/>
    </source>
</evidence>
<evidence type="ECO:0000256" key="6">
    <source>
        <dbReference type="ARBA" id="ARBA00022989"/>
    </source>
</evidence>
<evidence type="ECO:0000256" key="2">
    <source>
        <dbReference type="ARBA" id="ARBA00022475"/>
    </source>
</evidence>
<keyword evidence="6 9" id="KW-1133">Transmembrane helix</keyword>
<feature type="transmembrane region" description="Helical" evidence="9">
    <location>
        <begin position="122"/>
        <end position="144"/>
    </location>
</feature>
<dbReference type="GO" id="GO:0005886">
    <property type="term" value="C:plasma membrane"/>
    <property type="evidence" value="ECO:0007669"/>
    <property type="project" value="UniProtKB-SubCell"/>
</dbReference>
<evidence type="ECO:0000313" key="11">
    <source>
        <dbReference type="EMBL" id="VYT16605.1"/>
    </source>
</evidence>
<feature type="transmembrane region" description="Helical" evidence="9">
    <location>
        <begin position="241"/>
        <end position="263"/>
    </location>
</feature>
<dbReference type="GO" id="GO:0009252">
    <property type="term" value="P:peptidoglycan biosynthetic process"/>
    <property type="evidence" value="ECO:0007669"/>
    <property type="project" value="UniProtKB-KW"/>
</dbReference>
<feature type="region of interest" description="Disordered" evidence="8">
    <location>
        <begin position="1051"/>
        <end position="1137"/>
    </location>
</feature>
<dbReference type="SUPFAM" id="SSF56112">
    <property type="entry name" value="Protein kinase-like (PK-like)"/>
    <property type="match status" value="1"/>
</dbReference>
<name>A0A6N2UDR5_9BIFI</name>
<feature type="transmembrane region" description="Helical" evidence="9">
    <location>
        <begin position="199"/>
        <end position="220"/>
    </location>
</feature>
<dbReference type="GO" id="GO:0034204">
    <property type="term" value="P:lipid translocation"/>
    <property type="evidence" value="ECO:0007669"/>
    <property type="project" value="TreeGrafter"/>
</dbReference>
<keyword evidence="7 9" id="KW-0472">Membrane</keyword>
<dbReference type="Gene3D" id="1.10.510.10">
    <property type="entry name" value="Transferase(Phosphotransferase) domain 1"/>
    <property type="match status" value="1"/>
</dbReference>
<dbReference type="InterPro" id="IPR011009">
    <property type="entry name" value="Kinase-like_dom_sf"/>
</dbReference>
<feature type="compositionally biased region" description="Basic and acidic residues" evidence="8">
    <location>
        <begin position="1105"/>
        <end position="1126"/>
    </location>
</feature>
<protein>
    <submittedName>
        <fullName evidence="10">Oligosaccharide flippase family protein</fullName>
    </submittedName>
    <submittedName>
        <fullName evidence="11">Putative peptidoglycan biosynthesis protein MviN</fullName>
    </submittedName>
</protein>
<dbReference type="InterPro" id="IPR051050">
    <property type="entry name" value="Lipid_II_flippase_MurJ/MviN"/>
</dbReference>
<dbReference type="Gene3D" id="3.30.200.20">
    <property type="entry name" value="Phosphorylase Kinase, domain 1"/>
    <property type="match status" value="1"/>
</dbReference>
<dbReference type="Pfam" id="PF03023">
    <property type="entry name" value="MurJ"/>
    <property type="match status" value="1"/>
</dbReference>
<feature type="transmembrane region" description="Helical" evidence="9">
    <location>
        <begin position="1028"/>
        <end position="1049"/>
    </location>
</feature>
<feature type="transmembrane region" description="Helical" evidence="9">
    <location>
        <begin position="470"/>
        <end position="491"/>
    </location>
</feature>
<keyword evidence="4" id="KW-0133">Cell shape</keyword>
<evidence type="ECO:0000256" key="3">
    <source>
        <dbReference type="ARBA" id="ARBA00022692"/>
    </source>
</evidence>
<feature type="transmembrane region" description="Helical" evidence="9">
    <location>
        <begin position="402"/>
        <end position="424"/>
    </location>
</feature>
<dbReference type="CDD" id="cd13123">
    <property type="entry name" value="MATE_MurJ_like"/>
    <property type="match status" value="1"/>
</dbReference>
<evidence type="ECO:0000313" key="12">
    <source>
        <dbReference type="Proteomes" id="UP000429211"/>
    </source>
</evidence>
<feature type="transmembrane region" description="Helical" evidence="9">
    <location>
        <begin position="87"/>
        <end position="110"/>
    </location>
</feature>
<evidence type="ECO:0000256" key="8">
    <source>
        <dbReference type="SAM" id="MobiDB-lite"/>
    </source>
</evidence>
<proteinExistence type="predicted"/>
<keyword evidence="2" id="KW-1003">Cell membrane</keyword>
<dbReference type="EMBL" id="CACRSP010000009">
    <property type="protein sequence ID" value="VYT16605.1"/>
    <property type="molecule type" value="Genomic_DNA"/>
</dbReference>
<gene>
    <name evidence="11" type="primary">mviN</name>
    <name evidence="11" type="ORF">BDLFYP24_00361</name>
    <name evidence="10" type="ORF">GBB04_03750</name>
</gene>
<dbReference type="AlphaFoldDB" id="A0A6N2UDR5"/>